<dbReference type="GO" id="GO:0010181">
    <property type="term" value="F:FMN binding"/>
    <property type="evidence" value="ECO:0007669"/>
    <property type="project" value="UniProtKB-UniRule"/>
</dbReference>
<comment type="similarity">
    <text evidence="3 9">Belongs to the flavodoxin family.</text>
</comment>
<comment type="function">
    <text evidence="2 9">Low-potential electron donor to a number of redox enzymes.</text>
</comment>
<dbReference type="PROSITE" id="PS00201">
    <property type="entry name" value="FLAVODOXIN"/>
    <property type="match status" value="1"/>
</dbReference>
<keyword evidence="7 9" id="KW-0288">FMN</keyword>
<dbReference type="NCBIfam" id="TIGR01752">
    <property type="entry name" value="flav_long"/>
    <property type="match status" value="1"/>
</dbReference>
<dbReference type="InterPro" id="IPR008254">
    <property type="entry name" value="Flavodoxin/NO_synth"/>
</dbReference>
<dbReference type="NCBIfam" id="NF006738">
    <property type="entry name" value="PRK09267.1-4"/>
    <property type="match status" value="1"/>
</dbReference>
<protein>
    <recommendedName>
        <fullName evidence="4 9">Flavodoxin</fullName>
    </recommendedName>
</protein>
<evidence type="ECO:0000256" key="2">
    <source>
        <dbReference type="ARBA" id="ARBA00003297"/>
    </source>
</evidence>
<feature type="domain" description="Flavodoxin-like" evidence="10">
    <location>
        <begin position="5"/>
        <end position="165"/>
    </location>
</feature>
<evidence type="ECO:0000256" key="5">
    <source>
        <dbReference type="ARBA" id="ARBA00022448"/>
    </source>
</evidence>
<evidence type="ECO:0000256" key="7">
    <source>
        <dbReference type="ARBA" id="ARBA00022643"/>
    </source>
</evidence>
<dbReference type="NCBIfam" id="NF006739">
    <property type="entry name" value="PRK09267.1-5"/>
    <property type="match status" value="1"/>
</dbReference>
<evidence type="ECO:0000313" key="12">
    <source>
        <dbReference type="Proteomes" id="UP000218418"/>
    </source>
</evidence>
<organism evidence="11 12">
    <name type="scientific">Calothrix parasitica NIES-267</name>
    <dbReference type="NCBI Taxonomy" id="1973488"/>
    <lineage>
        <taxon>Bacteria</taxon>
        <taxon>Bacillati</taxon>
        <taxon>Cyanobacteriota</taxon>
        <taxon>Cyanophyceae</taxon>
        <taxon>Nostocales</taxon>
        <taxon>Calotrichaceae</taxon>
        <taxon>Calothrix</taxon>
    </lineage>
</organism>
<sequence>MSKKVGLFYGTTTGVTESIAETIKEMLGDVVDLYDISEAQAEDFVDYEYLVIGCSTWNLGEMQSDWDYFFENLDEVDFDGKTVAYYGPGDQIGYSGSFQDAIGMLEEKISSLGGKTVGYTSTEGYDFNESKAVRNDNQFCGLAIDEDNQSDLTEERVMAWVEQLKKEFQL</sequence>
<keyword evidence="12" id="KW-1185">Reference proteome</keyword>
<keyword evidence="6 9" id="KW-0285">Flavoprotein</keyword>
<evidence type="ECO:0000256" key="8">
    <source>
        <dbReference type="ARBA" id="ARBA00022982"/>
    </source>
</evidence>
<dbReference type="Pfam" id="PF00258">
    <property type="entry name" value="Flavodoxin_1"/>
    <property type="match status" value="1"/>
</dbReference>
<dbReference type="InterPro" id="IPR029039">
    <property type="entry name" value="Flavoprotein-like_sf"/>
</dbReference>
<dbReference type="InterPro" id="IPR001226">
    <property type="entry name" value="Flavodoxin_CS"/>
</dbReference>
<dbReference type="NCBIfam" id="NF006736">
    <property type="entry name" value="PRK09267.1-2"/>
    <property type="match status" value="1"/>
</dbReference>
<evidence type="ECO:0000313" key="11">
    <source>
        <dbReference type="EMBL" id="BAY81685.1"/>
    </source>
</evidence>
<gene>
    <name evidence="11" type="ORF">NIES267_11620</name>
</gene>
<name>A0A1Z4LKE2_9CYAN</name>
<evidence type="ECO:0000256" key="6">
    <source>
        <dbReference type="ARBA" id="ARBA00022630"/>
    </source>
</evidence>
<comment type="cofactor">
    <cofactor evidence="1 9">
        <name>FMN</name>
        <dbReference type="ChEBI" id="CHEBI:58210"/>
    </cofactor>
</comment>
<dbReference type="GO" id="GO:0009055">
    <property type="term" value="F:electron transfer activity"/>
    <property type="evidence" value="ECO:0007669"/>
    <property type="project" value="UniProtKB-UniRule"/>
</dbReference>
<evidence type="ECO:0000256" key="9">
    <source>
        <dbReference type="PIRNR" id="PIRNR038996"/>
    </source>
</evidence>
<evidence type="ECO:0000259" key="10">
    <source>
        <dbReference type="PROSITE" id="PS50902"/>
    </source>
</evidence>
<dbReference type="Gene3D" id="3.40.50.360">
    <property type="match status" value="1"/>
</dbReference>
<proteinExistence type="inferred from homology"/>
<keyword evidence="8 9" id="KW-0249">Electron transport</keyword>
<evidence type="ECO:0000256" key="4">
    <source>
        <dbReference type="ARBA" id="ARBA00017869"/>
    </source>
</evidence>
<keyword evidence="5 9" id="KW-0813">Transport</keyword>
<evidence type="ECO:0000256" key="3">
    <source>
        <dbReference type="ARBA" id="ARBA00005267"/>
    </source>
</evidence>
<dbReference type="SUPFAM" id="SSF52218">
    <property type="entry name" value="Flavoproteins"/>
    <property type="match status" value="1"/>
</dbReference>
<dbReference type="PIRSF" id="PIRSF038996">
    <property type="entry name" value="FldA"/>
    <property type="match status" value="1"/>
</dbReference>
<dbReference type="EMBL" id="AP018227">
    <property type="protein sequence ID" value="BAY81685.1"/>
    <property type="molecule type" value="Genomic_DNA"/>
</dbReference>
<dbReference type="PROSITE" id="PS50902">
    <property type="entry name" value="FLAVODOXIN_LIKE"/>
    <property type="match status" value="1"/>
</dbReference>
<dbReference type="Proteomes" id="UP000218418">
    <property type="component" value="Chromosome"/>
</dbReference>
<accession>A0A1Z4LKE2</accession>
<dbReference type="InterPro" id="IPR050619">
    <property type="entry name" value="Flavodoxin"/>
</dbReference>
<dbReference type="OrthoDB" id="9790745at2"/>
<dbReference type="PANTHER" id="PTHR42809">
    <property type="entry name" value="FLAVODOXIN 2"/>
    <property type="match status" value="1"/>
</dbReference>
<evidence type="ECO:0000256" key="1">
    <source>
        <dbReference type="ARBA" id="ARBA00001917"/>
    </source>
</evidence>
<dbReference type="PANTHER" id="PTHR42809:SF1">
    <property type="entry name" value="FLAVODOXIN 1"/>
    <property type="match status" value="1"/>
</dbReference>
<reference evidence="11 12" key="1">
    <citation type="submission" date="2017-06" db="EMBL/GenBank/DDBJ databases">
        <title>Genome sequencing of cyanobaciteial culture collection at National Institute for Environmental Studies (NIES).</title>
        <authorList>
            <person name="Hirose Y."/>
            <person name="Shimura Y."/>
            <person name="Fujisawa T."/>
            <person name="Nakamura Y."/>
            <person name="Kawachi M."/>
        </authorList>
    </citation>
    <scope>NUCLEOTIDE SEQUENCE [LARGE SCALE GENOMIC DNA]</scope>
    <source>
        <strain evidence="11 12">NIES-267</strain>
    </source>
</reference>
<dbReference type="InterPro" id="IPR010086">
    <property type="entry name" value="Flavodoxin_lc"/>
</dbReference>
<dbReference type="AlphaFoldDB" id="A0A1Z4LKE2"/>